<keyword evidence="10" id="KW-1185">Reference proteome</keyword>
<evidence type="ECO:0000259" key="8">
    <source>
        <dbReference type="PROSITE" id="PS50893"/>
    </source>
</evidence>
<dbReference type="SMART" id="SM00382">
    <property type="entry name" value="AAA"/>
    <property type="match status" value="1"/>
</dbReference>
<keyword evidence="3" id="KW-0201">Cytochrome c-type biogenesis</keyword>
<evidence type="ECO:0000256" key="7">
    <source>
        <dbReference type="SAM" id="MobiDB-lite"/>
    </source>
</evidence>
<keyword evidence="1" id="KW-0813">Transport</keyword>
<dbReference type="GO" id="GO:0005524">
    <property type="term" value="F:ATP binding"/>
    <property type="evidence" value="ECO:0007669"/>
    <property type="project" value="UniProtKB-KW"/>
</dbReference>
<keyword evidence="5" id="KW-1278">Translocase</keyword>
<evidence type="ECO:0000256" key="6">
    <source>
        <dbReference type="ARBA" id="ARBA00023136"/>
    </source>
</evidence>
<feature type="domain" description="ABC transporter" evidence="8">
    <location>
        <begin position="18"/>
        <end position="243"/>
    </location>
</feature>
<dbReference type="PROSITE" id="PS50893">
    <property type="entry name" value="ABC_TRANSPORTER_2"/>
    <property type="match status" value="1"/>
</dbReference>
<dbReference type="Gene3D" id="3.40.50.300">
    <property type="entry name" value="P-loop containing nucleotide triphosphate hydrolases"/>
    <property type="match status" value="1"/>
</dbReference>
<dbReference type="EMBL" id="SLWQ01000006">
    <property type="protein sequence ID" value="TCO40051.1"/>
    <property type="molecule type" value="Genomic_DNA"/>
</dbReference>
<dbReference type="InterPro" id="IPR005895">
    <property type="entry name" value="ABC_transptr_haem_export_CcmA"/>
</dbReference>
<keyword evidence="6" id="KW-0472">Membrane</keyword>
<dbReference type="OrthoDB" id="9800654at2"/>
<evidence type="ECO:0000313" key="9">
    <source>
        <dbReference type="EMBL" id="TCO40051.1"/>
    </source>
</evidence>
<dbReference type="GO" id="GO:0016887">
    <property type="term" value="F:ATP hydrolysis activity"/>
    <property type="evidence" value="ECO:0007669"/>
    <property type="project" value="InterPro"/>
</dbReference>
<keyword evidence="2" id="KW-0547">Nucleotide-binding</keyword>
<dbReference type="PROSITE" id="PS00211">
    <property type="entry name" value="ABC_TRANSPORTER_1"/>
    <property type="match status" value="1"/>
</dbReference>
<dbReference type="NCBIfam" id="TIGR01189">
    <property type="entry name" value="ccmA"/>
    <property type="match status" value="1"/>
</dbReference>
<dbReference type="Pfam" id="PF00005">
    <property type="entry name" value="ABC_tran"/>
    <property type="match status" value="1"/>
</dbReference>
<gene>
    <name evidence="9" type="ORF">EV148_106206</name>
</gene>
<dbReference type="InterPro" id="IPR017871">
    <property type="entry name" value="ABC_transporter-like_CS"/>
</dbReference>
<dbReference type="InterPro" id="IPR003593">
    <property type="entry name" value="AAA+_ATPase"/>
</dbReference>
<comment type="caution">
    <text evidence="9">The sequence shown here is derived from an EMBL/GenBank/DDBJ whole genome shotgun (WGS) entry which is preliminary data.</text>
</comment>
<evidence type="ECO:0000256" key="3">
    <source>
        <dbReference type="ARBA" id="ARBA00022748"/>
    </source>
</evidence>
<dbReference type="GO" id="GO:0022857">
    <property type="term" value="F:transmembrane transporter activity"/>
    <property type="evidence" value="ECO:0007669"/>
    <property type="project" value="InterPro"/>
</dbReference>
<dbReference type="GO" id="GO:0017004">
    <property type="term" value="P:cytochrome complex assembly"/>
    <property type="evidence" value="ECO:0007669"/>
    <property type="project" value="UniProtKB-KW"/>
</dbReference>
<evidence type="ECO:0000256" key="4">
    <source>
        <dbReference type="ARBA" id="ARBA00022840"/>
    </source>
</evidence>
<dbReference type="InterPro" id="IPR003439">
    <property type="entry name" value="ABC_transporter-like_ATP-bd"/>
</dbReference>
<name>A0A4R2I6U5_9GAMM</name>
<evidence type="ECO:0000256" key="1">
    <source>
        <dbReference type="ARBA" id="ARBA00022448"/>
    </source>
</evidence>
<feature type="compositionally biased region" description="Gly residues" evidence="7">
    <location>
        <begin position="219"/>
        <end position="231"/>
    </location>
</feature>
<proteinExistence type="predicted"/>
<dbReference type="InterPro" id="IPR027417">
    <property type="entry name" value="P-loop_NTPase"/>
</dbReference>
<dbReference type="RefSeq" id="WP_131998674.1">
    <property type="nucleotide sequence ID" value="NZ_JACGXM010000007.1"/>
</dbReference>
<evidence type="ECO:0000256" key="5">
    <source>
        <dbReference type="ARBA" id="ARBA00022967"/>
    </source>
</evidence>
<sequence length="261" mass="26922">MPPAPRQPEDHRDRPALLEARGLALSRNDEPIFGPLDFALHPGEVVLVEGDNGAGKTTLLRVLSGLLAPTSGEIRLAGEPLTLARLSPQVALLSHANGLKPELTAIENLRFAAGLLGLRSGLSPTTALAGVGLAGYDDVPTRTLSAGQKKRVALARVLLAPVGLWLLDEPYANLDRDGIQLVNRLLENHANRGGAALITSHGAYAYTSGTPRRIALRGGNPGGGGPAGGSGFSRDAAVPEIRDGFAAEAAPADRSNSGGEA</sequence>
<dbReference type="PANTHER" id="PTHR43499:SF1">
    <property type="entry name" value="ABC TRANSPORTER I FAMILY MEMBER 1"/>
    <property type="match status" value="1"/>
</dbReference>
<dbReference type="SUPFAM" id="SSF52540">
    <property type="entry name" value="P-loop containing nucleoside triphosphate hydrolases"/>
    <property type="match status" value="1"/>
</dbReference>
<dbReference type="AlphaFoldDB" id="A0A4R2I6U5"/>
<dbReference type="NCBIfam" id="NF010061">
    <property type="entry name" value="PRK13538.1"/>
    <property type="match status" value="1"/>
</dbReference>
<dbReference type="Proteomes" id="UP000294862">
    <property type="component" value="Unassembled WGS sequence"/>
</dbReference>
<reference evidence="9 10" key="1">
    <citation type="journal article" date="2015" name="Stand. Genomic Sci.">
        <title>Genomic Encyclopedia of Bacterial and Archaeal Type Strains, Phase III: the genomes of soil and plant-associated and newly described type strains.</title>
        <authorList>
            <person name="Whitman W.B."/>
            <person name="Woyke T."/>
            <person name="Klenk H.P."/>
            <person name="Zhou Y."/>
            <person name="Lilburn T.G."/>
            <person name="Beck B.J."/>
            <person name="De Vos P."/>
            <person name="Vandamme P."/>
            <person name="Eisen J.A."/>
            <person name="Garrity G."/>
            <person name="Hugenholtz P."/>
            <person name="Kyrpides N.C."/>
        </authorList>
    </citation>
    <scope>NUCLEOTIDE SEQUENCE [LARGE SCALE GENOMIC DNA]</scope>
    <source>
        <strain evidence="9 10">A3</strain>
    </source>
</reference>
<feature type="region of interest" description="Disordered" evidence="7">
    <location>
        <begin position="216"/>
        <end position="235"/>
    </location>
</feature>
<keyword evidence="4" id="KW-0067">ATP-binding</keyword>
<organism evidence="9 10">
    <name type="scientific">Dokdonella fugitiva</name>
    <dbReference type="NCBI Taxonomy" id="328517"/>
    <lineage>
        <taxon>Bacteria</taxon>
        <taxon>Pseudomonadati</taxon>
        <taxon>Pseudomonadota</taxon>
        <taxon>Gammaproteobacteria</taxon>
        <taxon>Lysobacterales</taxon>
        <taxon>Rhodanobacteraceae</taxon>
        <taxon>Dokdonella</taxon>
    </lineage>
</organism>
<evidence type="ECO:0000313" key="10">
    <source>
        <dbReference type="Proteomes" id="UP000294862"/>
    </source>
</evidence>
<protein>
    <submittedName>
        <fullName evidence="9">Heme exporter protein A</fullName>
    </submittedName>
</protein>
<evidence type="ECO:0000256" key="2">
    <source>
        <dbReference type="ARBA" id="ARBA00022741"/>
    </source>
</evidence>
<dbReference type="PANTHER" id="PTHR43499">
    <property type="entry name" value="ABC TRANSPORTER I FAMILY MEMBER 1"/>
    <property type="match status" value="1"/>
</dbReference>
<accession>A0A4R2I6U5</accession>